<dbReference type="InterPro" id="IPR012349">
    <property type="entry name" value="Split_barrel_FMN-bd"/>
</dbReference>
<evidence type="ECO:0000313" key="3">
    <source>
        <dbReference type="EMBL" id="TWV57416.1"/>
    </source>
</evidence>
<dbReference type="AlphaFoldDB" id="A0A5C6K4W7"/>
<dbReference type="RefSeq" id="WP_146463429.1">
    <property type="nucleotide sequence ID" value="NZ_VOGW01000013.1"/>
</dbReference>
<dbReference type="EMBL" id="VOGW01000013">
    <property type="protein sequence ID" value="TWV57416.1"/>
    <property type="molecule type" value="Genomic_DNA"/>
</dbReference>
<comment type="caution">
    <text evidence="3">The sequence shown here is derived from an EMBL/GenBank/DDBJ whole genome shotgun (WGS) entry which is preliminary data.</text>
</comment>
<proteinExistence type="predicted"/>
<keyword evidence="4" id="KW-1185">Reference proteome</keyword>
<dbReference type="PANTHER" id="PTHR30466">
    <property type="entry name" value="FLAVIN REDUCTASE"/>
    <property type="match status" value="1"/>
</dbReference>
<evidence type="ECO:0000259" key="2">
    <source>
        <dbReference type="SMART" id="SM00903"/>
    </source>
</evidence>
<dbReference type="Proteomes" id="UP000320481">
    <property type="component" value="Unassembled WGS sequence"/>
</dbReference>
<sequence>MSDLSSFPGTPAAVAQPAVSPEQFRACLSRWASGVTVVTASDHHGRPQGFTASSFSSVSQSPPLISVCLDRDANCRDTFEAASCFAVHVLRAGQQDLAAGFARKGADKFRGRRLAGAATGVPLLDDALVRLECRTTQRLPAGDHLILIGEVYHCVVGDGEPLVYFRSRFHRLRPPEAGP</sequence>
<keyword evidence="1" id="KW-0560">Oxidoreductase</keyword>
<organism evidence="3 4">
    <name type="scientific">Streptomyces misionensis</name>
    <dbReference type="NCBI Taxonomy" id="67331"/>
    <lineage>
        <taxon>Bacteria</taxon>
        <taxon>Bacillati</taxon>
        <taxon>Actinomycetota</taxon>
        <taxon>Actinomycetes</taxon>
        <taxon>Kitasatosporales</taxon>
        <taxon>Streptomycetaceae</taxon>
        <taxon>Streptomyces</taxon>
    </lineage>
</organism>
<gene>
    <name evidence="3" type="ORF">FRZ03_02170</name>
</gene>
<protein>
    <submittedName>
        <fullName evidence="3">Flavin reductase family protein</fullName>
    </submittedName>
</protein>
<feature type="domain" description="Flavin reductase like" evidence="2">
    <location>
        <begin position="28"/>
        <end position="171"/>
    </location>
</feature>
<dbReference type="GO" id="GO:0042602">
    <property type="term" value="F:riboflavin reductase (NADPH) activity"/>
    <property type="evidence" value="ECO:0007669"/>
    <property type="project" value="TreeGrafter"/>
</dbReference>
<dbReference type="SMART" id="SM00903">
    <property type="entry name" value="Flavin_Reduct"/>
    <property type="match status" value="1"/>
</dbReference>
<dbReference type="SUPFAM" id="SSF50475">
    <property type="entry name" value="FMN-binding split barrel"/>
    <property type="match status" value="1"/>
</dbReference>
<dbReference type="GO" id="GO:0006208">
    <property type="term" value="P:pyrimidine nucleobase catabolic process"/>
    <property type="evidence" value="ECO:0007669"/>
    <property type="project" value="TreeGrafter"/>
</dbReference>
<dbReference type="Gene3D" id="2.30.110.10">
    <property type="entry name" value="Electron Transport, Fmn-binding Protein, Chain A"/>
    <property type="match status" value="1"/>
</dbReference>
<evidence type="ECO:0000313" key="4">
    <source>
        <dbReference type="Proteomes" id="UP000320481"/>
    </source>
</evidence>
<dbReference type="InterPro" id="IPR050268">
    <property type="entry name" value="NADH-dep_flavin_reductase"/>
</dbReference>
<dbReference type="InterPro" id="IPR002563">
    <property type="entry name" value="Flavin_Rdtase-like_dom"/>
</dbReference>
<dbReference type="GO" id="GO:0010181">
    <property type="term" value="F:FMN binding"/>
    <property type="evidence" value="ECO:0007669"/>
    <property type="project" value="InterPro"/>
</dbReference>
<accession>A0A5C6K4W7</accession>
<reference evidence="3" key="1">
    <citation type="journal article" date="2019" name="Microbiol. Resour. Announc.">
        <title>Draft Genomic Sequences of Streptomyces misionensis and Streptomyces albidoflavus, bacteria applied for phytopathogen biocontrol.</title>
        <authorList>
            <person name="Pylro V."/>
            <person name="Dias A."/>
            <person name="Andreote F."/>
            <person name="Varani A."/>
            <person name="Andreote C."/>
            <person name="Bernardo E."/>
            <person name="Martins T."/>
        </authorList>
    </citation>
    <scope>NUCLEOTIDE SEQUENCE [LARGE SCALE GENOMIC DNA]</scope>
    <source>
        <strain evidence="3">66</strain>
    </source>
</reference>
<dbReference type="Pfam" id="PF01613">
    <property type="entry name" value="Flavin_Reduct"/>
    <property type="match status" value="1"/>
</dbReference>
<dbReference type="PANTHER" id="PTHR30466:SF1">
    <property type="entry name" value="FMN REDUCTASE (NADH) RUTF"/>
    <property type="match status" value="1"/>
</dbReference>
<name>A0A5C6K4W7_9ACTN</name>
<evidence type="ECO:0000256" key="1">
    <source>
        <dbReference type="ARBA" id="ARBA00023002"/>
    </source>
</evidence>